<dbReference type="PANTHER" id="PTHR31898">
    <property type="entry name" value="TRANSMEMBRANE PROTEIN 136"/>
    <property type="match status" value="1"/>
</dbReference>
<feature type="transmembrane region" description="Helical" evidence="6">
    <location>
        <begin position="59"/>
        <end position="81"/>
    </location>
</feature>
<reference evidence="9" key="3">
    <citation type="submission" date="2017-04" db="EMBL/GenBank/DDBJ databases">
        <title>Population genomics of picophytoplankton unveils novel chromosome hypervariability.</title>
        <authorList>
            <consortium name="DOE Joint Genome Institute"/>
            <person name="Blanc-Mathieu R."/>
            <person name="Krasovec M."/>
            <person name="Hebrard M."/>
            <person name="Yau S."/>
            <person name="Desgranges E."/>
            <person name="Martin J."/>
            <person name="Schackwitz W."/>
            <person name="Kuo A."/>
            <person name="Salin G."/>
            <person name="Donnadieu C."/>
            <person name="Desdevises Y."/>
            <person name="Sanchez-Ferandin S."/>
            <person name="Moreau H."/>
            <person name="Rivals E."/>
            <person name="Grigoriev I.V."/>
            <person name="Grimsley N."/>
            <person name="Eyre-Walker A."/>
            <person name="Piganeau G."/>
        </authorList>
    </citation>
    <scope>NUCLEOTIDE SEQUENCE [LARGE SCALE GENOMIC DNA]</scope>
    <source>
        <strain evidence="9">RCC 1115</strain>
    </source>
</reference>
<dbReference type="FunCoup" id="Q015N6">
    <property type="interactions" value="50"/>
</dbReference>
<dbReference type="EMBL" id="KZ155778">
    <property type="protein sequence ID" value="OUS47498.1"/>
    <property type="molecule type" value="Genomic_DNA"/>
</dbReference>
<dbReference type="OrthoDB" id="506011at2759"/>
<keyword evidence="2 5" id="KW-0812">Transmembrane</keyword>
<dbReference type="RefSeq" id="XP_003080226.1">
    <property type="nucleotide sequence ID" value="XM_003080178.1"/>
</dbReference>
<protein>
    <submittedName>
        <fullName evidence="9">TLC domain-domain-containing protein</fullName>
    </submittedName>
    <submittedName>
        <fullName evidence="8">TRAM/LAG1/CLN8 homology domain</fullName>
    </submittedName>
</protein>
<evidence type="ECO:0000259" key="7">
    <source>
        <dbReference type="PROSITE" id="PS50922"/>
    </source>
</evidence>
<keyword evidence="3 6" id="KW-1133">Transmembrane helix</keyword>
<feature type="transmembrane region" description="Helical" evidence="6">
    <location>
        <begin position="93"/>
        <end position="114"/>
    </location>
</feature>
<keyword evidence="10" id="KW-1185">Reference proteome</keyword>
<dbReference type="Proteomes" id="UP000195557">
    <property type="component" value="Unassembled WGS sequence"/>
</dbReference>
<reference evidence="8 10" key="1">
    <citation type="journal article" date="2006" name="Proc. Natl. Acad. Sci. U.S.A.">
        <title>Genome analysis of the smallest free-living eukaryote Ostreococcus tauri unveils many unique features.</title>
        <authorList>
            <person name="Derelle E."/>
            <person name="Ferraz C."/>
            <person name="Rombauts S."/>
            <person name="Rouze P."/>
            <person name="Worden A.Z."/>
            <person name="Robbens S."/>
            <person name="Partensky F."/>
            <person name="Degroeve S."/>
            <person name="Echeynie S."/>
            <person name="Cooke R."/>
            <person name="Saeys Y."/>
            <person name="Wuyts J."/>
            <person name="Jabbari K."/>
            <person name="Bowler C."/>
            <person name="Panaud O."/>
            <person name="Piegu B."/>
            <person name="Ball S.G."/>
            <person name="Ral J.-P."/>
            <person name="Bouget F.-Y."/>
            <person name="Piganeau G."/>
            <person name="De Baets B."/>
            <person name="Picard A."/>
            <person name="Delseny M."/>
            <person name="Demaille J."/>
            <person name="Van de Peer Y."/>
            <person name="Moreau H."/>
        </authorList>
    </citation>
    <scope>NUCLEOTIDE SEQUENCE [LARGE SCALE GENOMIC DNA]</scope>
    <source>
        <strain evidence="8 10">OTTH0595</strain>
    </source>
</reference>
<comment type="subcellular location">
    <subcellularLocation>
        <location evidence="1">Membrane</location>
        <topology evidence="1">Multi-pass membrane protein</topology>
    </subcellularLocation>
</comment>
<evidence type="ECO:0000256" key="5">
    <source>
        <dbReference type="PROSITE-ProRule" id="PRU00205"/>
    </source>
</evidence>
<evidence type="ECO:0000256" key="2">
    <source>
        <dbReference type="ARBA" id="ARBA00022692"/>
    </source>
</evidence>
<dbReference type="KEGG" id="ota:OT_ostta07g01320"/>
<dbReference type="SMART" id="SM00724">
    <property type="entry name" value="TLC"/>
    <property type="match status" value="1"/>
</dbReference>
<dbReference type="InterPro" id="IPR042512">
    <property type="entry name" value="TLCD5"/>
</dbReference>
<dbReference type="InterPro" id="IPR006634">
    <property type="entry name" value="TLC-dom"/>
</dbReference>
<evidence type="ECO:0000313" key="9">
    <source>
        <dbReference type="EMBL" id="OUS47498.1"/>
    </source>
</evidence>
<keyword evidence="4 5" id="KW-0472">Membrane</keyword>
<name>Q015N6_OSTTA</name>
<proteinExistence type="predicted"/>
<organism evidence="8 10">
    <name type="scientific">Ostreococcus tauri</name>
    <name type="common">Marine green alga</name>
    <dbReference type="NCBI Taxonomy" id="70448"/>
    <lineage>
        <taxon>Eukaryota</taxon>
        <taxon>Viridiplantae</taxon>
        <taxon>Chlorophyta</taxon>
        <taxon>Mamiellophyceae</taxon>
        <taxon>Mamiellales</taxon>
        <taxon>Bathycoccaceae</taxon>
        <taxon>Ostreococcus</taxon>
    </lineage>
</organism>
<evidence type="ECO:0000256" key="3">
    <source>
        <dbReference type="ARBA" id="ARBA00022989"/>
    </source>
</evidence>
<accession>A0A1Y5ID50</accession>
<evidence type="ECO:0000256" key="4">
    <source>
        <dbReference type="ARBA" id="ARBA00023136"/>
    </source>
</evidence>
<accession>Q015N6</accession>
<dbReference type="EMBL" id="CAID01000007">
    <property type="protein sequence ID" value="CAL54393.1"/>
    <property type="molecule type" value="Genomic_DNA"/>
</dbReference>
<feature type="transmembrane region" description="Helical" evidence="6">
    <location>
        <begin position="29"/>
        <end position="47"/>
    </location>
</feature>
<evidence type="ECO:0000256" key="1">
    <source>
        <dbReference type="ARBA" id="ARBA00004141"/>
    </source>
</evidence>
<reference evidence="8" key="2">
    <citation type="journal article" date="2014" name="BMC Genomics">
        <title>An improved genome of the model marine alga Ostreococcus tauri unfolds by assessing Illumina de novo assemblies.</title>
        <authorList>
            <person name="Blanc-Mathieu R."/>
            <person name="Verhelst B."/>
            <person name="Derelle E."/>
            <person name="Rombauts S."/>
            <person name="Bouget F.Y."/>
            <person name="Carre I."/>
            <person name="Chateau A."/>
            <person name="Eyre-Walker A."/>
            <person name="Grimsley N."/>
            <person name="Moreau H."/>
            <person name="Piegu B."/>
            <person name="Rivals E."/>
            <person name="Schackwitz W."/>
            <person name="Van de Peer Y."/>
            <person name="Piganeau G."/>
        </authorList>
    </citation>
    <scope>NUCLEOTIDE SEQUENCE</scope>
    <source>
        <strain evidence="8">RCC4221</strain>
    </source>
</reference>
<dbReference type="Pfam" id="PF03798">
    <property type="entry name" value="TRAM_LAG1_CLN8"/>
    <property type="match status" value="1"/>
</dbReference>
<gene>
    <name evidence="9" type="ORF">BE221DRAFT_204715</name>
    <name evidence="8" type="ORF">OT_ostta07g01320</name>
</gene>
<evidence type="ECO:0000313" key="10">
    <source>
        <dbReference type="Proteomes" id="UP000009170"/>
    </source>
</evidence>
<dbReference type="PANTHER" id="PTHR31898:SF1">
    <property type="entry name" value="TLC DOMAIN-CONTAINING PROTEIN 5"/>
    <property type="match status" value="1"/>
</dbReference>
<accession>A0A454Y0P2</accession>
<dbReference type="Proteomes" id="UP000009170">
    <property type="component" value="Unassembled WGS sequence"/>
</dbReference>
<dbReference type="OMA" id="CEMASPK"/>
<dbReference type="AlphaFoldDB" id="Q015N6"/>
<evidence type="ECO:0000313" key="8">
    <source>
        <dbReference type="EMBL" id="CAL54393.1"/>
    </source>
</evidence>
<dbReference type="PROSITE" id="PS50922">
    <property type="entry name" value="TLC"/>
    <property type="match status" value="1"/>
</dbReference>
<feature type="domain" description="TLC" evidence="7">
    <location>
        <begin position="50"/>
        <end position="238"/>
    </location>
</feature>
<sequence length="249" mass="27607">MPRQTSSSVLNTLDLDYLIRTGVPTMRKIVPLTLAWTALYVLFRFVLLRKRTADFNNRLVSLIHALVAMKYCVACLPTWGALLENVGGKNTSAHLDCITMSLGYFVYDLIYCVLNNEIENVIHHMFTVGGLASGVVTGRSGPELVGCLFLMEVSNPSLHLRSLLRELDMKDSVLASVNDLIFALLFLFCRLVVGPPLVYKTVVNKDNTYLVKAGALGILIVSLMWAWKIIMMIVRTSKKLAGGSKPKKA</sequence>
<feature type="transmembrane region" description="Helical" evidence="6">
    <location>
        <begin position="213"/>
        <end position="234"/>
    </location>
</feature>
<dbReference type="InParanoid" id="Q015N6"/>
<dbReference type="GeneID" id="9836882"/>
<dbReference type="GO" id="GO:0016020">
    <property type="term" value="C:membrane"/>
    <property type="evidence" value="ECO:0007669"/>
    <property type="project" value="UniProtKB-SubCell"/>
</dbReference>
<evidence type="ECO:0000256" key="6">
    <source>
        <dbReference type="SAM" id="Phobius"/>
    </source>
</evidence>
<feature type="transmembrane region" description="Helical" evidence="6">
    <location>
        <begin position="173"/>
        <end position="193"/>
    </location>
</feature>